<organism evidence="2 4">
    <name type="scientific">Puccinia coronata f. sp. avenae</name>
    <dbReference type="NCBI Taxonomy" id="200324"/>
    <lineage>
        <taxon>Eukaryota</taxon>
        <taxon>Fungi</taxon>
        <taxon>Dikarya</taxon>
        <taxon>Basidiomycota</taxon>
        <taxon>Pucciniomycotina</taxon>
        <taxon>Pucciniomycetes</taxon>
        <taxon>Pucciniales</taxon>
        <taxon>Pucciniaceae</taxon>
        <taxon>Puccinia</taxon>
    </lineage>
</organism>
<reference evidence="2 4" key="1">
    <citation type="submission" date="2017-11" db="EMBL/GenBank/DDBJ databases">
        <title>De novo assembly and phasing of dikaryotic genomes from two isolates of Puccinia coronata f. sp. avenae, the causal agent of oat crown rust.</title>
        <authorList>
            <person name="Miller M.E."/>
            <person name="Zhang Y."/>
            <person name="Omidvar V."/>
            <person name="Sperschneider J."/>
            <person name="Schwessinger B."/>
            <person name="Raley C."/>
            <person name="Palmer J.M."/>
            <person name="Garnica D."/>
            <person name="Upadhyaya N."/>
            <person name="Rathjen J."/>
            <person name="Taylor J.M."/>
            <person name="Park R.F."/>
            <person name="Dodds P.N."/>
            <person name="Hirsch C.D."/>
            <person name="Kianian S.F."/>
            <person name="Figueroa M."/>
        </authorList>
    </citation>
    <scope>NUCLEOTIDE SEQUENCE [LARGE SCALE GENOMIC DNA]</scope>
    <source>
        <strain evidence="2">12NC29</strain>
    </source>
</reference>
<feature type="region of interest" description="Disordered" evidence="1">
    <location>
        <begin position="41"/>
        <end position="86"/>
    </location>
</feature>
<dbReference type="Proteomes" id="UP000235388">
    <property type="component" value="Unassembled WGS sequence"/>
</dbReference>
<comment type="caution">
    <text evidence="2">The sequence shown here is derived from an EMBL/GenBank/DDBJ whole genome shotgun (WGS) entry which is preliminary data.</text>
</comment>
<dbReference type="EMBL" id="PGCJ01000580">
    <property type="protein sequence ID" value="PLW25885.1"/>
    <property type="molecule type" value="Genomic_DNA"/>
</dbReference>
<sequence>MRTLLDPRRSSALDQHDDRLPKRHKLSYRCNSCSRNREAGLNRFASRSRSRLRNPTNGYSRSHSRSGARSDRASRVRSCSSSHSRVPPISTFLKLVAFARLPPPSLDHPKASYVHPLLLEKSRYQEPLHLNYPGPILIAHVMSTHVDNLRDATGVARDLLLTDLDTGRQVPVLLAVIHAGHSSGAPHPAHQARPPPTAYFHLPPGKQCHGIITAQNGSECHGCSGSLGQLGIQPGQSQADSQRVAATGSKMTTTGSPSGHSGAQSDSYGLVNAFTAGKKHVAKESVPSWGGDLMNVEIKLGLQPPNKPKVAPGNAGAWMKLGLDEAGPACTRQRAGREGQASQLIRRTRCRPGSHHKLQSAGWGKGAEEGQDAWNNTSFDEDRPASTALAKPSHILLFPLKNLKRLTWVG</sequence>
<feature type="region of interest" description="Disordered" evidence="1">
    <location>
        <begin position="1"/>
        <end position="20"/>
    </location>
</feature>
<evidence type="ECO:0000256" key="1">
    <source>
        <dbReference type="SAM" id="MobiDB-lite"/>
    </source>
</evidence>
<feature type="compositionally biased region" description="Low complexity" evidence="1">
    <location>
        <begin position="76"/>
        <end position="86"/>
    </location>
</feature>
<feature type="region of interest" description="Disordered" evidence="1">
    <location>
        <begin position="351"/>
        <end position="385"/>
    </location>
</feature>
<keyword evidence="4" id="KW-1185">Reference proteome</keyword>
<accession>A0A2N5TK45</accession>
<feature type="region of interest" description="Disordered" evidence="1">
    <location>
        <begin position="233"/>
        <end position="264"/>
    </location>
</feature>
<protein>
    <submittedName>
        <fullName evidence="2">Uncharacterized protein</fullName>
    </submittedName>
</protein>
<evidence type="ECO:0000313" key="4">
    <source>
        <dbReference type="Proteomes" id="UP000235388"/>
    </source>
</evidence>
<gene>
    <name evidence="3" type="ORF">PCANC_17571</name>
    <name evidence="2" type="ORF">PCANC_27049</name>
</gene>
<feature type="compositionally biased region" description="Polar residues" evidence="1">
    <location>
        <begin position="249"/>
        <end position="264"/>
    </location>
</feature>
<name>A0A2N5TK45_9BASI</name>
<evidence type="ECO:0000313" key="2">
    <source>
        <dbReference type="EMBL" id="PLW25885.1"/>
    </source>
</evidence>
<dbReference type="EMBL" id="PGCJ01000348">
    <property type="protein sequence ID" value="PLW31440.1"/>
    <property type="molecule type" value="Genomic_DNA"/>
</dbReference>
<dbReference type="AlphaFoldDB" id="A0A2N5TK45"/>
<proteinExistence type="predicted"/>
<evidence type="ECO:0000313" key="3">
    <source>
        <dbReference type="EMBL" id="PLW31440.1"/>
    </source>
</evidence>